<sequence>GSLTGGQLEPARSTIHSFLKFGRKSNSVQPLVGEELLAFQDEGKNLKILLIDEYSMIGCRMGEILELTPRERQNKENI</sequence>
<dbReference type="EMBL" id="JAHWGI010000935">
    <property type="protein sequence ID" value="KAK3918303.1"/>
    <property type="molecule type" value="Genomic_DNA"/>
</dbReference>
<reference evidence="1" key="1">
    <citation type="submission" date="2021-07" db="EMBL/GenBank/DDBJ databases">
        <authorList>
            <person name="Catto M.A."/>
            <person name="Jacobson A."/>
            <person name="Kennedy G."/>
            <person name="Labadie P."/>
            <person name="Hunt B.G."/>
            <person name="Srinivasan R."/>
        </authorList>
    </citation>
    <scope>NUCLEOTIDE SEQUENCE</scope>
    <source>
        <strain evidence="1">PL_HMW_Pooled</strain>
        <tissue evidence="1">Head</tissue>
    </source>
</reference>
<evidence type="ECO:0000313" key="1">
    <source>
        <dbReference type="EMBL" id="KAK3918303.1"/>
    </source>
</evidence>
<proteinExistence type="predicted"/>
<comment type="caution">
    <text evidence="1">The sequence shown here is derived from an EMBL/GenBank/DDBJ whole genome shotgun (WGS) entry which is preliminary data.</text>
</comment>
<protein>
    <submittedName>
        <fullName evidence="1">Deoxyguanosinetriphosphate triphosphohydrolase-like protein</fullName>
    </submittedName>
</protein>
<feature type="non-terminal residue" evidence="1">
    <location>
        <position position="1"/>
    </location>
</feature>
<dbReference type="AlphaFoldDB" id="A0AAE1LFZ6"/>
<organism evidence="1 2">
    <name type="scientific">Frankliniella fusca</name>
    <dbReference type="NCBI Taxonomy" id="407009"/>
    <lineage>
        <taxon>Eukaryota</taxon>
        <taxon>Metazoa</taxon>
        <taxon>Ecdysozoa</taxon>
        <taxon>Arthropoda</taxon>
        <taxon>Hexapoda</taxon>
        <taxon>Insecta</taxon>
        <taxon>Pterygota</taxon>
        <taxon>Neoptera</taxon>
        <taxon>Paraneoptera</taxon>
        <taxon>Thysanoptera</taxon>
        <taxon>Terebrantia</taxon>
        <taxon>Thripoidea</taxon>
        <taxon>Thripidae</taxon>
        <taxon>Frankliniella</taxon>
    </lineage>
</organism>
<keyword evidence="2" id="KW-1185">Reference proteome</keyword>
<gene>
    <name evidence="1" type="ORF">KUF71_000875</name>
</gene>
<accession>A0AAE1LFZ6</accession>
<evidence type="ECO:0000313" key="2">
    <source>
        <dbReference type="Proteomes" id="UP001219518"/>
    </source>
</evidence>
<dbReference type="Proteomes" id="UP001219518">
    <property type="component" value="Unassembled WGS sequence"/>
</dbReference>
<reference evidence="1" key="2">
    <citation type="journal article" date="2023" name="BMC Genomics">
        <title>Pest status, molecular evolution, and epigenetic factors derived from the genome assembly of Frankliniella fusca, a thysanopteran phytovirus vector.</title>
        <authorList>
            <person name="Catto M.A."/>
            <person name="Labadie P.E."/>
            <person name="Jacobson A.L."/>
            <person name="Kennedy G.G."/>
            <person name="Srinivasan R."/>
            <person name="Hunt B.G."/>
        </authorList>
    </citation>
    <scope>NUCLEOTIDE SEQUENCE</scope>
    <source>
        <strain evidence="1">PL_HMW_Pooled</strain>
    </source>
</reference>
<name>A0AAE1LFZ6_9NEOP</name>